<gene>
    <name evidence="2" type="ORF">Asi02nite_65090</name>
</gene>
<dbReference type="PANTHER" id="PTHR46637">
    <property type="entry name" value="TIS1421-TRANSPOSASE PROTEIN A"/>
    <property type="match status" value="1"/>
</dbReference>
<comment type="caution">
    <text evidence="2">The sequence shown here is derived from an EMBL/GenBank/DDBJ whole genome shotgun (WGS) entry which is preliminary data.</text>
</comment>
<evidence type="ECO:0000313" key="2">
    <source>
        <dbReference type="EMBL" id="GIF76991.1"/>
    </source>
</evidence>
<sequence>MEPPLPRQGDRWRDHQQVINGICWVKRMGSPWAHMPARYGPGSIAHDRFRRSSPDSAWARLKAAVVALAEADGEVVWYAQADSTIVRAHQYAAGRKGAQRG</sequence>
<protein>
    <recommendedName>
        <fullName evidence="1">Insertion element IS402-like domain-containing protein</fullName>
    </recommendedName>
</protein>
<evidence type="ECO:0000259" key="1">
    <source>
        <dbReference type="Pfam" id="PF13340"/>
    </source>
</evidence>
<dbReference type="InterPro" id="IPR025161">
    <property type="entry name" value="IS402-like_dom"/>
</dbReference>
<feature type="domain" description="Insertion element IS402-like" evidence="1">
    <location>
        <begin position="3"/>
        <end position="61"/>
    </location>
</feature>
<dbReference type="Proteomes" id="UP000604117">
    <property type="component" value="Unassembled WGS sequence"/>
</dbReference>
<dbReference type="InterPro" id="IPR052909">
    <property type="entry name" value="Transposase_6_like"/>
</dbReference>
<keyword evidence="3" id="KW-1185">Reference proteome</keyword>
<dbReference type="EMBL" id="BONE01000075">
    <property type="protein sequence ID" value="GIF76991.1"/>
    <property type="molecule type" value="Genomic_DNA"/>
</dbReference>
<dbReference type="PANTHER" id="PTHR46637:SF1">
    <property type="entry name" value="BLL5188 PROTEIN"/>
    <property type="match status" value="1"/>
</dbReference>
<name>A0ABQ4D0D7_9ACTN</name>
<reference evidence="2 3" key="1">
    <citation type="submission" date="2021-01" db="EMBL/GenBank/DDBJ databases">
        <title>Whole genome shotgun sequence of Asanoa siamensis NBRC 107932.</title>
        <authorList>
            <person name="Komaki H."/>
            <person name="Tamura T."/>
        </authorList>
    </citation>
    <scope>NUCLEOTIDE SEQUENCE [LARGE SCALE GENOMIC DNA]</scope>
    <source>
        <strain evidence="2 3">NBRC 107932</strain>
    </source>
</reference>
<organism evidence="2 3">
    <name type="scientific">Asanoa siamensis</name>
    <dbReference type="NCBI Taxonomy" id="926357"/>
    <lineage>
        <taxon>Bacteria</taxon>
        <taxon>Bacillati</taxon>
        <taxon>Actinomycetota</taxon>
        <taxon>Actinomycetes</taxon>
        <taxon>Micromonosporales</taxon>
        <taxon>Micromonosporaceae</taxon>
        <taxon>Asanoa</taxon>
    </lineage>
</organism>
<dbReference type="Pfam" id="PF13340">
    <property type="entry name" value="DUF4096"/>
    <property type="match status" value="1"/>
</dbReference>
<proteinExistence type="predicted"/>
<accession>A0ABQ4D0D7</accession>
<evidence type="ECO:0000313" key="3">
    <source>
        <dbReference type="Proteomes" id="UP000604117"/>
    </source>
</evidence>